<dbReference type="GO" id="GO:0006310">
    <property type="term" value="P:DNA recombination"/>
    <property type="evidence" value="ECO:0007669"/>
    <property type="project" value="TreeGrafter"/>
</dbReference>
<evidence type="ECO:0000259" key="10">
    <source>
        <dbReference type="PROSITE" id="PS50880"/>
    </source>
</evidence>
<dbReference type="EC" id="5.6.2.1" evidence="8"/>
<feature type="binding site" evidence="8">
    <location>
        <position position="105"/>
    </location>
    <ligand>
        <name>Mg(2+)</name>
        <dbReference type="ChEBI" id="CHEBI:18420"/>
        <label>2</label>
    </ligand>
</feature>
<feature type="domain" description="Topo IA-type catalytic" evidence="11">
    <location>
        <begin position="155"/>
        <end position="603"/>
    </location>
</feature>
<sequence length="655" mass="73595">MRLFIAEKPSLARAIADVLPKPHRRGDGFIACGNDQVVTWCVGHLLEQAQPDAYDSRYARWNLNDLPIIPEKWQLQPRSSVAKQLNVIKKLLLEATQVIHAGDPDREGQLLVDEVLDYLELTPEKRQSVQRCLINDLNPQAVERAVERLRDNRDFIPLCVSALARSRADWLYGINMTRAYTILGRNAGYNGVLSVGRVQTPVLGLVVRRDEEIENFVPKDYFEVKAHIVTPLDERFVALWQPSESCEPYQDEEGRLLHRPLADHVVARIAGQPALVTGYNDKRENDTAPLPFSLSSLQIEGSKAFGLSAQQILDICQRLYETHKLITYPRSDCRYLPEEHFAGRHSVLNAISIHQPDLLPQPVVDVDKRNRCWDDKKVDAHHAIIPTARSSKVNLTDDEQKIYNLVARQYLMQFCPDAVFRKCVIDLDIAGGKFIAKARFLAEAGWRTLLGSKERDEENEGTPLPVVAKGDELLCERGEVVERQTQPPRPFTDATLLSAMTGIARFVQDKALKKILRATDGLGTEATRAGIIELLFRREFLYKKGRYIHSSDTGRALIHSLPDIAGRPDMTADWESTLTRISEKNCRYQDFMQPLVATLQSLIIQAKTNRVSSAFRSIPSKPAGASKAATGAKGAKSAPKRRKAPPKGKEATQDE</sequence>
<dbReference type="NCBIfam" id="NF005829">
    <property type="entry name" value="PRK07726.1"/>
    <property type="match status" value="1"/>
</dbReference>
<dbReference type="PROSITE" id="PS52039">
    <property type="entry name" value="TOPO_IA_2"/>
    <property type="match status" value="1"/>
</dbReference>
<reference evidence="12 13" key="1">
    <citation type="submission" date="2014-05" db="EMBL/GenBank/DDBJ databases">
        <title>ATOL: Assembling a taxonomically balanced genome-scale reconstruction of the evolutionary history of the Enterobacteriaceae.</title>
        <authorList>
            <person name="Plunkett G.III."/>
            <person name="Neeno-Eckwall E.C."/>
            <person name="Glasner J.D."/>
            <person name="Perna N.T."/>
        </authorList>
    </citation>
    <scope>NUCLEOTIDE SEQUENCE [LARGE SCALE GENOMIC DNA]</scope>
    <source>
        <strain evidence="12 13">ATCC 33852</strain>
    </source>
</reference>
<dbReference type="InterPro" id="IPR013826">
    <property type="entry name" value="Topo_IA_cen_sub3"/>
</dbReference>
<dbReference type="Pfam" id="PF01131">
    <property type="entry name" value="Topoisom_bac"/>
    <property type="match status" value="1"/>
</dbReference>
<dbReference type="InterPro" id="IPR003601">
    <property type="entry name" value="Topo_IA_2"/>
</dbReference>
<protein>
    <recommendedName>
        <fullName evidence="8">DNA topoisomerase 3</fullName>
        <ecNumber evidence="8">5.6.2.1</ecNumber>
    </recommendedName>
    <alternativeName>
        <fullName evidence="8">DNA topoisomerase III</fullName>
    </alternativeName>
</protein>
<comment type="cofactor">
    <cofactor evidence="8">
        <name>Mg(2+)</name>
        <dbReference type="ChEBI" id="CHEBI:18420"/>
    </cofactor>
    <text evidence="8">Binds two Mg(2+) per subunit.</text>
</comment>
<dbReference type="PANTHER" id="PTHR11390">
    <property type="entry name" value="PROKARYOTIC DNA TOPOISOMERASE"/>
    <property type="match status" value="1"/>
</dbReference>
<dbReference type="GeneID" id="78380104"/>
<dbReference type="GO" id="GO:0043597">
    <property type="term" value="C:cytoplasmic replication fork"/>
    <property type="evidence" value="ECO:0007669"/>
    <property type="project" value="TreeGrafter"/>
</dbReference>
<feature type="binding site" evidence="8">
    <location>
        <position position="7"/>
    </location>
    <ligand>
        <name>Mg(2+)</name>
        <dbReference type="ChEBI" id="CHEBI:18420"/>
        <label>1</label>
        <note>catalytic</note>
    </ligand>
</feature>
<keyword evidence="7 8" id="KW-0413">Isomerase</keyword>
<dbReference type="GO" id="GO:0000287">
    <property type="term" value="F:magnesium ion binding"/>
    <property type="evidence" value="ECO:0007669"/>
    <property type="project" value="UniProtKB-UniRule"/>
</dbReference>
<keyword evidence="3 8" id="KW-0479">Metal-binding</keyword>
<dbReference type="Gene3D" id="3.40.50.140">
    <property type="match status" value="1"/>
</dbReference>
<dbReference type="InterPro" id="IPR023406">
    <property type="entry name" value="Topo_IA_AS"/>
</dbReference>
<keyword evidence="4 8" id="KW-0460">Magnesium</keyword>
<comment type="similarity">
    <text evidence="2 8">Belongs to the type IA topoisomerase family.</text>
</comment>
<feature type="site" description="Interaction with DNA" evidence="8">
    <location>
        <position position="330"/>
    </location>
</feature>
<evidence type="ECO:0000313" key="12">
    <source>
        <dbReference type="EMBL" id="KFC81123.1"/>
    </source>
</evidence>
<dbReference type="Gene3D" id="1.10.460.10">
    <property type="entry name" value="Topoisomerase I, domain 2"/>
    <property type="match status" value="1"/>
</dbReference>
<dbReference type="InterPro" id="IPR005738">
    <property type="entry name" value="TopoIII"/>
</dbReference>
<dbReference type="SMART" id="SM00437">
    <property type="entry name" value="TOP1Ac"/>
    <property type="match status" value="1"/>
</dbReference>
<dbReference type="GO" id="GO:0006265">
    <property type="term" value="P:DNA topological change"/>
    <property type="evidence" value="ECO:0007669"/>
    <property type="project" value="UniProtKB-UniRule"/>
</dbReference>
<dbReference type="Pfam" id="PF01751">
    <property type="entry name" value="Toprim"/>
    <property type="match status" value="1"/>
</dbReference>
<evidence type="ECO:0000256" key="5">
    <source>
        <dbReference type="ARBA" id="ARBA00023029"/>
    </source>
</evidence>
<dbReference type="InterPro" id="IPR034144">
    <property type="entry name" value="TOPRIM_TopoIII"/>
</dbReference>
<evidence type="ECO:0000256" key="9">
    <source>
        <dbReference type="SAM" id="MobiDB-lite"/>
    </source>
</evidence>
<dbReference type="PROSITE" id="PS50880">
    <property type="entry name" value="TOPRIM"/>
    <property type="match status" value="1"/>
</dbReference>
<dbReference type="FunFam" id="1.10.290.10:FF:000004">
    <property type="entry name" value="DNA topoisomerase 3"/>
    <property type="match status" value="1"/>
</dbReference>
<dbReference type="EMBL" id="JMPJ01000051">
    <property type="protein sequence ID" value="KFC81123.1"/>
    <property type="molecule type" value="Genomic_DNA"/>
</dbReference>
<dbReference type="Gene3D" id="1.10.290.10">
    <property type="entry name" value="Topoisomerase I, domain 4"/>
    <property type="match status" value="1"/>
</dbReference>
<dbReference type="Proteomes" id="UP000028640">
    <property type="component" value="Unassembled WGS sequence"/>
</dbReference>
<comment type="caution">
    <text evidence="12">The sequence shown here is derived from an EMBL/GenBank/DDBJ whole genome shotgun (WGS) entry which is preliminary data.</text>
</comment>
<proteinExistence type="inferred from homology"/>
<feature type="region of interest" description="Interaction with DNA" evidence="8">
    <location>
        <begin position="194"/>
        <end position="199"/>
    </location>
</feature>
<feature type="site" description="Interaction with DNA" evidence="8">
    <location>
        <position position="61"/>
    </location>
</feature>
<evidence type="ECO:0000256" key="7">
    <source>
        <dbReference type="ARBA" id="ARBA00023235"/>
    </source>
</evidence>
<dbReference type="NCBIfam" id="TIGR01056">
    <property type="entry name" value="topB"/>
    <property type="match status" value="1"/>
</dbReference>
<dbReference type="AlphaFoldDB" id="A0A085GBM8"/>
<dbReference type="STRING" id="910964.GEAM_1756"/>
<feature type="binding site" evidence="8">
    <location>
        <position position="103"/>
    </location>
    <ligand>
        <name>Mg(2+)</name>
        <dbReference type="ChEBI" id="CHEBI:18420"/>
        <label>2</label>
    </ligand>
</feature>
<keyword evidence="13" id="KW-1185">Reference proteome</keyword>
<dbReference type="SMART" id="SM00436">
    <property type="entry name" value="TOP1Bc"/>
    <property type="match status" value="1"/>
</dbReference>
<feature type="site" description="Interaction with DNA" evidence="8">
    <location>
        <position position="178"/>
    </location>
</feature>
<evidence type="ECO:0000259" key="11">
    <source>
        <dbReference type="PROSITE" id="PS52039"/>
    </source>
</evidence>
<evidence type="ECO:0000256" key="3">
    <source>
        <dbReference type="ARBA" id="ARBA00022723"/>
    </source>
</evidence>
<dbReference type="PRINTS" id="PR00417">
    <property type="entry name" value="PRTPISMRASEI"/>
</dbReference>
<dbReference type="InterPro" id="IPR013824">
    <property type="entry name" value="Topo_IA_cen_sub1"/>
</dbReference>
<dbReference type="FunFam" id="3.40.50.140:FF:000004">
    <property type="entry name" value="DNA topoisomerase 3"/>
    <property type="match status" value="1"/>
</dbReference>
<feature type="site" description="Interaction with DNA" evidence="8">
    <location>
        <position position="185"/>
    </location>
</feature>
<comment type="function">
    <text evidence="8">Releases the supercoiling and torsional tension of DNA, which is introduced during the DNA replication and transcription, by transiently cleaving and rejoining one strand of the DNA duplex. Introduces a single-strand break via transesterification at a target site in duplex DNA. The scissile phosphodiester is attacked by the catalytic tyrosine of the enzyme, resulting in the formation of a DNA-(5'-phosphotyrosyl)-enzyme intermediate and the expulsion of a 3'-OH DNA strand. The free DNA strand then undergoes passage around the unbroken strand, thus removing DNA supercoils. Finally, in the religation step, the DNA 3'-OH attacks the covalent intermediate to expel the active-site tyrosine and restore the DNA phosphodiester backbone.</text>
</comment>
<evidence type="ECO:0000256" key="1">
    <source>
        <dbReference type="ARBA" id="ARBA00000213"/>
    </source>
</evidence>
<dbReference type="InterPro" id="IPR006171">
    <property type="entry name" value="TOPRIM_dom"/>
</dbReference>
<feature type="active site" description="O-(5'-phospho-DNA)-tyrosine intermediate" evidence="8">
    <location>
        <position position="328"/>
    </location>
</feature>
<dbReference type="eggNOG" id="COG0550">
    <property type="taxonomic scope" value="Bacteria"/>
</dbReference>
<evidence type="ECO:0000256" key="8">
    <source>
        <dbReference type="HAMAP-Rule" id="MF_00953"/>
    </source>
</evidence>
<dbReference type="InterPro" id="IPR023405">
    <property type="entry name" value="Topo_IA_core_domain"/>
</dbReference>
<dbReference type="CDD" id="cd03362">
    <property type="entry name" value="TOPRIM_TopoIA_TopoIII"/>
    <property type="match status" value="1"/>
</dbReference>
<feature type="compositionally biased region" description="Low complexity" evidence="9">
    <location>
        <begin position="619"/>
        <end position="637"/>
    </location>
</feature>
<gene>
    <name evidence="8 12" type="primary">topB</name>
    <name evidence="12" type="ORF">GEAM_1756</name>
</gene>
<dbReference type="OrthoDB" id="9803554at2"/>
<dbReference type="InterPro" id="IPR013825">
    <property type="entry name" value="Topo_IA_cen_sub2"/>
</dbReference>
<dbReference type="CDD" id="cd00186">
    <property type="entry name" value="TOP1Ac"/>
    <property type="match status" value="1"/>
</dbReference>
<feature type="domain" description="Toprim" evidence="10">
    <location>
        <begin position="1"/>
        <end position="134"/>
    </location>
</feature>
<name>A0A085GBM8_EWIA3</name>
<accession>A0A085GBM8</accession>
<dbReference type="InterPro" id="IPR000380">
    <property type="entry name" value="Topo_IA"/>
</dbReference>
<dbReference type="PANTHER" id="PTHR11390:SF21">
    <property type="entry name" value="DNA TOPOISOMERASE 3-ALPHA"/>
    <property type="match status" value="1"/>
</dbReference>
<dbReference type="RefSeq" id="WP_034790651.1">
    <property type="nucleotide sequence ID" value="NZ_JMPJ01000051.1"/>
</dbReference>
<dbReference type="InterPro" id="IPR003602">
    <property type="entry name" value="Topo_IA_DNA-bd_dom"/>
</dbReference>
<feature type="binding site" evidence="8">
    <location>
        <position position="103"/>
    </location>
    <ligand>
        <name>Mg(2+)</name>
        <dbReference type="ChEBI" id="CHEBI:18420"/>
        <label>1</label>
        <note>catalytic</note>
    </ligand>
</feature>
<dbReference type="GO" id="GO:0003677">
    <property type="term" value="F:DNA binding"/>
    <property type="evidence" value="ECO:0007669"/>
    <property type="project" value="UniProtKB-KW"/>
</dbReference>
<dbReference type="GO" id="GO:0006281">
    <property type="term" value="P:DNA repair"/>
    <property type="evidence" value="ECO:0007669"/>
    <property type="project" value="TreeGrafter"/>
</dbReference>
<dbReference type="SUPFAM" id="SSF56712">
    <property type="entry name" value="Prokaryotic type I DNA topoisomerase"/>
    <property type="match status" value="1"/>
</dbReference>
<dbReference type="GO" id="GO:0003917">
    <property type="term" value="F:DNA topoisomerase type I (single strand cut, ATP-independent) activity"/>
    <property type="evidence" value="ECO:0007669"/>
    <property type="project" value="UniProtKB-UniRule"/>
</dbReference>
<dbReference type="HAMAP" id="MF_00953">
    <property type="entry name" value="Topoisom_3_prok"/>
    <property type="match status" value="1"/>
</dbReference>
<evidence type="ECO:0000313" key="13">
    <source>
        <dbReference type="Proteomes" id="UP000028640"/>
    </source>
</evidence>
<dbReference type="SMART" id="SM00493">
    <property type="entry name" value="TOPRIM"/>
    <property type="match status" value="1"/>
</dbReference>
<keyword evidence="5 8" id="KW-0799">Topoisomerase</keyword>
<feature type="region of interest" description="Disordered" evidence="9">
    <location>
        <begin position="615"/>
        <end position="655"/>
    </location>
</feature>
<evidence type="ECO:0000256" key="4">
    <source>
        <dbReference type="ARBA" id="ARBA00022842"/>
    </source>
</evidence>
<feature type="site" description="Interaction with DNA" evidence="8">
    <location>
        <position position="170"/>
    </location>
</feature>
<evidence type="ECO:0000256" key="2">
    <source>
        <dbReference type="ARBA" id="ARBA00009446"/>
    </source>
</evidence>
<organism evidence="12 13">
    <name type="scientific">Ewingella americana (strain ATCC 33852 / DSM 4580 / CCUG 14506 / JCM 5911 / LMG 7869 / NCTC 12157 / CDC 1468-78)</name>
    <dbReference type="NCBI Taxonomy" id="910964"/>
    <lineage>
        <taxon>Bacteria</taxon>
        <taxon>Pseudomonadati</taxon>
        <taxon>Pseudomonadota</taxon>
        <taxon>Gammaproteobacteria</taxon>
        <taxon>Enterobacterales</taxon>
        <taxon>Yersiniaceae</taxon>
        <taxon>Ewingella</taxon>
    </lineage>
</organism>
<dbReference type="InterPro" id="IPR013497">
    <property type="entry name" value="Topo_IA_cen"/>
</dbReference>
<keyword evidence="6 8" id="KW-0238">DNA-binding</keyword>
<comment type="catalytic activity">
    <reaction evidence="1 8">
        <text>ATP-independent breakage of single-stranded DNA, followed by passage and rejoining.</text>
        <dbReference type="EC" id="5.6.2.1"/>
    </reaction>
</comment>
<evidence type="ECO:0000256" key="6">
    <source>
        <dbReference type="ARBA" id="ARBA00023125"/>
    </source>
</evidence>
<dbReference type="PROSITE" id="PS00396">
    <property type="entry name" value="TOPO_IA_1"/>
    <property type="match status" value="1"/>
</dbReference>
<dbReference type="Gene3D" id="2.70.20.10">
    <property type="entry name" value="Topoisomerase I, domain 3"/>
    <property type="match status" value="1"/>
</dbReference>